<organism evidence="2 3">
    <name type="scientific">Pyronema omphalodes (strain CBS 100304)</name>
    <name type="common">Pyronema confluens</name>
    <dbReference type="NCBI Taxonomy" id="1076935"/>
    <lineage>
        <taxon>Eukaryota</taxon>
        <taxon>Fungi</taxon>
        <taxon>Dikarya</taxon>
        <taxon>Ascomycota</taxon>
        <taxon>Pezizomycotina</taxon>
        <taxon>Pezizomycetes</taxon>
        <taxon>Pezizales</taxon>
        <taxon>Pyronemataceae</taxon>
        <taxon>Pyronema</taxon>
    </lineage>
</organism>
<feature type="transmembrane region" description="Helical" evidence="1">
    <location>
        <begin position="31"/>
        <end position="54"/>
    </location>
</feature>
<keyword evidence="1" id="KW-0812">Transmembrane</keyword>
<sequence>MQGFAALVRIKLGSVGNTRHGAKRLLLSPPLGIAGICIFPLIFLFCSTLLYCLCYY</sequence>
<dbReference type="Proteomes" id="UP000018144">
    <property type="component" value="Unassembled WGS sequence"/>
</dbReference>
<evidence type="ECO:0000313" key="3">
    <source>
        <dbReference type="Proteomes" id="UP000018144"/>
    </source>
</evidence>
<keyword evidence="1" id="KW-1133">Transmembrane helix</keyword>
<evidence type="ECO:0000313" key="2">
    <source>
        <dbReference type="EMBL" id="CCX10861.1"/>
    </source>
</evidence>
<dbReference type="EMBL" id="HF935572">
    <property type="protein sequence ID" value="CCX10861.1"/>
    <property type="molecule type" value="Genomic_DNA"/>
</dbReference>
<keyword evidence="3" id="KW-1185">Reference proteome</keyword>
<keyword evidence="1" id="KW-0472">Membrane</keyword>
<evidence type="ECO:0000256" key="1">
    <source>
        <dbReference type="SAM" id="Phobius"/>
    </source>
</evidence>
<reference evidence="2 3" key="1">
    <citation type="journal article" date="2013" name="PLoS Genet.">
        <title>The genome and development-dependent transcriptomes of Pyronema confluens: a window into fungal evolution.</title>
        <authorList>
            <person name="Traeger S."/>
            <person name="Altegoer F."/>
            <person name="Freitag M."/>
            <person name="Gabaldon T."/>
            <person name="Kempken F."/>
            <person name="Kumar A."/>
            <person name="Marcet-Houben M."/>
            <person name="Poggeler S."/>
            <person name="Stajich J.E."/>
            <person name="Nowrousian M."/>
        </authorList>
    </citation>
    <scope>NUCLEOTIDE SEQUENCE [LARGE SCALE GENOMIC DNA]</scope>
    <source>
        <strain evidence="3">CBS 100304</strain>
        <tissue evidence="2">Vegetative mycelium</tissue>
    </source>
</reference>
<protein>
    <submittedName>
        <fullName evidence="2">Uncharacterized protein</fullName>
    </submittedName>
</protein>
<gene>
    <name evidence="2" type="ORF">PCON_10455</name>
</gene>
<proteinExistence type="predicted"/>
<accession>U4L3W4</accession>
<dbReference type="AlphaFoldDB" id="U4L3W4"/>
<name>U4L3W4_PYROM</name>